<protein>
    <submittedName>
        <fullName evidence="2">Right-handed parallel beta-helix repeat-containing protein</fullName>
    </submittedName>
</protein>
<reference evidence="3" key="1">
    <citation type="journal article" date="2019" name="Int. J. Syst. Evol. Microbiol.">
        <title>The Global Catalogue of Microorganisms (GCM) 10K type strain sequencing project: providing services to taxonomists for standard genome sequencing and annotation.</title>
        <authorList>
            <consortium name="The Broad Institute Genomics Platform"/>
            <consortium name="The Broad Institute Genome Sequencing Center for Infectious Disease"/>
            <person name="Wu L."/>
            <person name="Ma J."/>
        </authorList>
    </citation>
    <scope>NUCLEOTIDE SEQUENCE [LARGE SCALE GENOMIC DNA]</scope>
    <source>
        <strain evidence="3">KCTC 23299</strain>
    </source>
</reference>
<organism evidence="2 3">
    <name type="scientific">Terrimonas rubra</name>
    <dbReference type="NCBI Taxonomy" id="1035890"/>
    <lineage>
        <taxon>Bacteria</taxon>
        <taxon>Pseudomonadati</taxon>
        <taxon>Bacteroidota</taxon>
        <taxon>Chitinophagia</taxon>
        <taxon>Chitinophagales</taxon>
        <taxon>Chitinophagaceae</taxon>
        <taxon>Terrimonas</taxon>
    </lineage>
</organism>
<dbReference type="InterPro" id="IPR036034">
    <property type="entry name" value="PDZ_sf"/>
</dbReference>
<dbReference type="RefSeq" id="WP_386100919.1">
    <property type="nucleotide sequence ID" value="NZ_JBHUOZ010000003.1"/>
</dbReference>
<dbReference type="SUPFAM" id="SSF50156">
    <property type="entry name" value="PDZ domain-like"/>
    <property type="match status" value="1"/>
</dbReference>
<dbReference type="InterPro" id="IPR011050">
    <property type="entry name" value="Pectin_lyase_fold/virulence"/>
</dbReference>
<dbReference type="PANTHER" id="PTHR36453">
    <property type="entry name" value="SECRETED PROTEIN-RELATED"/>
    <property type="match status" value="1"/>
</dbReference>
<dbReference type="InterPro" id="IPR006626">
    <property type="entry name" value="PbH1"/>
</dbReference>
<evidence type="ECO:0000313" key="3">
    <source>
        <dbReference type="Proteomes" id="UP001597511"/>
    </source>
</evidence>
<proteinExistence type="predicted"/>
<dbReference type="PANTHER" id="PTHR36453:SF1">
    <property type="entry name" value="RIGHT HANDED BETA HELIX DOMAIN-CONTAINING PROTEIN"/>
    <property type="match status" value="1"/>
</dbReference>
<dbReference type="SMART" id="SM00710">
    <property type="entry name" value="PbH1"/>
    <property type="match status" value="4"/>
</dbReference>
<evidence type="ECO:0000313" key="2">
    <source>
        <dbReference type="EMBL" id="MFD2921158.1"/>
    </source>
</evidence>
<keyword evidence="3" id="KW-1185">Reference proteome</keyword>
<dbReference type="Gene3D" id="2.30.42.10">
    <property type="match status" value="1"/>
</dbReference>
<evidence type="ECO:0000259" key="1">
    <source>
        <dbReference type="Pfam" id="PF13229"/>
    </source>
</evidence>
<dbReference type="InterPro" id="IPR012334">
    <property type="entry name" value="Pectin_lyas_fold"/>
</dbReference>
<dbReference type="Gene3D" id="2.160.20.10">
    <property type="entry name" value="Single-stranded right-handed beta-helix, Pectin lyase-like"/>
    <property type="match status" value="2"/>
</dbReference>
<sequence length="798" mass="89353">MKKHLMICLNRKSLLKYCVLHLALLIFSLHVIGQQFIYVSLNGSDKNKGSLQQPFKTLDRAVKEAASKKGADIIIEMRGGTYYLDRTIRLEAGSFSAASLHIRAYKKEMVTVSAGQSLALQWKPWKNGIYVANVPKGINFESLYINRQLQPLARYPNYDSSARVFNGTAADAIAPEKVKGWSNPVGGYVHAIHAYEWGGFHYLIKGADASGKLTLEGGWQNNRPNTMHKEFRFVENIFEELDAPGEWWLDKQKSMLYYYPPKGIDIHKMLVEVSRHKNSIELTGSADLPLKRIKISGVRFAHNERSFMDTREPLLRSDWTIYRGGAVLLDGTENCTIQDCIFEGIGGNAIFFSNYNRLDTVSGCHVYNIGANAVCFIGDTKAVRSGVHGYENFVPYNQLDKTPGPAGNNFPQECVVDNNLLHNVGIMEKQATGVQIQVASGITVSHNSIYNTSRAGINIGDGSFGGHILEYNDVFNTVRETGDHGSFNSWGRDRFWAPGRKYMDSLAAAHPELILLDAQKQTIIRNNRFRCDHGWDIDLDDGSSNYYIYNNLCLNGGIKLREGFYRIVENNIMVNNTFHPHVWFNNSGDRFKRNIVMKKYAPIQIKDWGDSIDYNFFPDAASLQNAQANGTDQHSLYGTVKFADPAKGDYTVLPGSDVFKTGFKNFDMKTFGVQKPALKKLAQQPSFPVLLTDAGLSDKSAQVAFLGGMIKSVDGLGDRSAYGLPDEKGVIVMSTGQKNSLLEKSGLQARDVIRLVEGKPVEDIKQLLDNYQSLNWTGHITLRIIRNQQEMQLTLLTK</sequence>
<feature type="domain" description="Right handed beta helix" evidence="1">
    <location>
        <begin position="323"/>
        <end position="464"/>
    </location>
</feature>
<comment type="caution">
    <text evidence="2">The sequence shown here is derived from an EMBL/GenBank/DDBJ whole genome shotgun (WGS) entry which is preliminary data.</text>
</comment>
<gene>
    <name evidence="2" type="ORF">ACFS6H_15640</name>
</gene>
<dbReference type="SUPFAM" id="SSF51126">
    <property type="entry name" value="Pectin lyase-like"/>
    <property type="match status" value="1"/>
</dbReference>
<dbReference type="InterPro" id="IPR039448">
    <property type="entry name" value="Beta_helix"/>
</dbReference>
<name>A0ABW6ABN9_9BACT</name>
<dbReference type="EMBL" id="JBHUOZ010000003">
    <property type="protein sequence ID" value="MFD2921158.1"/>
    <property type="molecule type" value="Genomic_DNA"/>
</dbReference>
<dbReference type="Pfam" id="PF13229">
    <property type="entry name" value="Beta_helix"/>
    <property type="match status" value="1"/>
</dbReference>
<dbReference type="Proteomes" id="UP001597511">
    <property type="component" value="Unassembled WGS sequence"/>
</dbReference>
<accession>A0ABW6ABN9</accession>